<keyword evidence="1" id="KW-1133">Transmembrane helix</keyword>
<reference evidence="2" key="1">
    <citation type="submission" date="2020-05" db="EMBL/GenBank/DDBJ databases">
        <authorList>
            <person name="Chiriac C."/>
            <person name="Salcher M."/>
            <person name="Ghai R."/>
            <person name="Kavagutti S V."/>
        </authorList>
    </citation>
    <scope>NUCLEOTIDE SEQUENCE</scope>
</reference>
<dbReference type="EMBL" id="CAFBNA010000182">
    <property type="protein sequence ID" value="CAB4948753.1"/>
    <property type="molecule type" value="Genomic_DNA"/>
</dbReference>
<gene>
    <name evidence="2" type="ORF">UFOPK3708_01871</name>
</gene>
<keyword evidence="1" id="KW-0812">Transmembrane</keyword>
<feature type="transmembrane region" description="Helical" evidence="1">
    <location>
        <begin position="6"/>
        <end position="24"/>
    </location>
</feature>
<keyword evidence="1" id="KW-0472">Membrane</keyword>
<accession>A0A6J7K0R5</accession>
<feature type="transmembrane region" description="Helical" evidence="1">
    <location>
        <begin position="110"/>
        <end position="132"/>
    </location>
</feature>
<dbReference type="Pfam" id="PF11139">
    <property type="entry name" value="SfLAP"/>
    <property type="match status" value="1"/>
</dbReference>
<dbReference type="InterPro" id="IPR021315">
    <property type="entry name" value="Gap/Sap"/>
</dbReference>
<evidence type="ECO:0000313" key="2">
    <source>
        <dbReference type="EMBL" id="CAB4948753.1"/>
    </source>
</evidence>
<dbReference type="AlphaFoldDB" id="A0A6J7K0R5"/>
<proteinExistence type="predicted"/>
<feature type="transmembrane region" description="Helical" evidence="1">
    <location>
        <begin position="192"/>
        <end position="216"/>
    </location>
</feature>
<organism evidence="2">
    <name type="scientific">freshwater metagenome</name>
    <dbReference type="NCBI Taxonomy" id="449393"/>
    <lineage>
        <taxon>unclassified sequences</taxon>
        <taxon>metagenomes</taxon>
        <taxon>ecological metagenomes</taxon>
    </lineage>
</organism>
<feature type="transmembrane region" description="Helical" evidence="1">
    <location>
        <begin position="36"/>
        <end position="59"/>
    </location>
</feature>
<feature type="transmembrane region" description="Helical" evidence="1">
    <location>
        <begin position="152"/>
        <end position="172"/>
    </location>
</feature>
<name>A0A6J7K0R5_9ZZZZ</name>
<sequence length="218" mass="23855">MSINLLVLGIATTISPLFVIAAVLMMSESEKVRTAWAAAFGWAVSIGVCCAAMVVLGGAVHDSGSGHRKHWWLGAIDLTVGLVVAYVAVRELRRSRSNTDRDLPKWMNRVGTMSVVTAFGLGLFLPANVLAYAAGSEIVQQHFHGAEKWVAVGLYVLIGSLLEVIPVLYLTVRPKSRERLLSTWHRWLDNHWQQVLVVLFSVVSVFLIVKGAIAILRA</sequence>
<evidence type="ECO:0000256" key="1">
    <source>
        <dbReference type="SAM" id="Phobius"/>
    </source>
</evidence>
<protein>
    <submittedName>
        <fullName evidence="2">Unannotated protein</fullName>
    </submittedName>
</protein>
<feature type="transmembrane region" description="Helical" evidence="1">
    <location>
        <begin position="71"/>
        <end position="89"/>
    </location>
</feature>